<dbReference type="EMBL" id="JADFAR010000005">
    <property type="protein sequence ID" value="MBE5728334.1"/>
    <property type="molecule type" value="Genomic_DNA"/>
</dbReference>
<comment type="caution">
    <text evidence="1">The sequence shown here is derived from an EMBL/GenBank/DDBJ whole genome shotgun (WGS) entry which is preliminary data.</text>
</comment>
<accession>A0A8T3UZS9</accession>
<proteinExistence type="predicted"/>
<name>A0A8T3UZS9_9ARCH</name>
<evidence type="ECO:0000313" key="1">
    <source>
        <dbReference type="EMBL" id="MBE5728334.1"/>
    </source>
</evidence>
<evidence type="ECO:0000313" key="2">
    <source>
        <dbReference type="Proteomes" id="UP000718571"/>
    </source>
</evidence>
<dbReference type="Proteomes" id="UP000718571">
    <property type="component" value="Unassembled WGS sequence"/>
</dbReference>
<gene>
    <name evidence="1" type="ORF">IHE51_00545</name>
</gene>
<dbReference type="AlphaFoldDB" id="A0A8T3UZS9"/>
<protein>
    <submittedName>
        <fullName evidence="1">Uncharacterized protein</fullName>
    </submittedName>
</protein>
<sequence>MNEKERQENRLNLQMRTRSEKEHGIRRAGEILDNLLYRPDEFYGVEEGGFFQDKIKIYRRPITYKVGEKPGIDIGSSPDILSYNYKEIKKMGRIPSETKTYWELDLPSGAKMKYREVRVAYSLDPRLSLLRMMALNDNNFEYSHYVDVERKAEEEVFAFNFPNETEGAIKPDVYLLALFGKLKIIYTNRSIVKLEI</sequence>
<organism evidence="1 2">
    <name type="scientific">Candidatus Acidifodinimicrobium mancum</name>
    <dbReference type="NCBI Taxonomy" id="2898728"/>
    <lineage>
        <taxon>Archaea</taxon>
        <taxon>Candidatus Parvarchaeota</taxon>
        <taxon>Candidatus Acidifodinimicrobiaceae</taxon>
        <taxon>Candidatus Acidifodinimicrobium</taxon>
    </lineage>
</organism>
<reference evidence="1 2" key="1">
    <citation type="submission" date="2020-09" db="EMBL/GenBank/DDBJ databases">
        <title>Genomic characterization of a novel Parvarchaeota family in acid mine drainage sediments.</title>
        <authorList>
            <person name="Luo Z.-H."/>
        </authorList>
    </citation>
    <scope>NUCLEOTIDE SEQUENCE [LARGE SCALE GENOMIC DNA]</scope>
    <source>
        <strain evidence="1">MAS1_bins.189</strain>
    </source>
</reference>